<evidence type="ECO:0000313" key="1">
    <source>
        <dbReference type="EMBL" id="CAB1442574.1"/>
    </source>
</evidence>
<gene>
    <name evidence="1" type="ORF">PLEPLA_LOCUS30252</name>
</gene>
<dbReference type="AlphaFoldDB" id="A0A9N7V4N6"/>
<organism evidence="1 2">
    <name type="scientific">Pleuronectes platessa</name>
    <name type="common">European plaice</name>
    <dbReference type="NCBI Taxonomy" id="8262"/>
    <lineage>
        <taxon>Eukaryota</taxon>
        <taxon>Metazoa</taxon>
        <taxon>Chordata</taxon>
        <taxon>Craniata</taxon>
        <taxon>Vertebrata</taxon>
        <taxon>Euteleostomi</taxon>
        <taxon>Actinopterygii</taxon>
        <taxon>Neopterygii</taxon>
        <taxon>Teleostei</taxon>
        <taxon>Neoteleostei</taxon>
        <taxon>Acanthomorphata</taxon>
        <taxon>Carangaria</taxon>
        <taxon>Pleuronectiformes</taxon>
        <taxon>Pleuronectoidei</taxon>
        <taxon>Pleuronectidae</taxon>
        <taxon>Pleuronectes</taxon>
    </lineage>
</organism>
<sequence>MGNSTGNHFTHGPFVTAESSFEPLRNLLLSFAPCQTPLSLSCCPATLPTSGRPAATLTELRIRAADTQAKGIGDVRFRLDQTDTGHLVKWAQRWGESGWRWSVLNWRQLTQRDSTAGNDSVVAMISIWCPQL</sequence>
<accession>A0A9N7V4N6</accession>
<proteinExistence type="predicted"/>
<protein>
    <submittedName>
        <fullName evidence="1">Uncharacterized protein</fullName>
    </submittedName>
</protein>
<keyword evidence="2" id="KW-1185">Reference proteome</keyword>
<name>A0A9N7V4N6_PLEPL</name>
<dbReference type="Proteomes" id="UP001153269">
    <property type="component" value="Unassembled WGS sequence"/>
</dbReference>
<dbReference type="EMBL" id="CADEAL010002879">
    <property type="protein sequence ID" value="CAB1442574.1"/>
    <property type="molecule type" value="Genomic_DNA"/>
</dbReference>
<comment type="caution">
    <text evidence="1">The sequence shown here is derived from an EMBL/GenBank/DDBJ whole genome shotgun (WGS) entry which is preliminary data.</text>
</comment>
<reference evidence="1" key="1">
    <citation type="submission" date="2020-03" db="EMBL/GenBank/DDBJ databases">
        <authorList>
            <person name="Weist P."/>
        </authorList>
    </citation>
    <scope>NUCLEOTIDE SEQUENCE</scope>
</reference>
<evidence type="ECO:0000313" key="2">
    <source>
        <dbReference type="Proteomes" id="UP001153269"/>
    </source>
</evidence>